<reference evidence="7" key="1">
    <citation type="submission" date="2015-10" db="EMBL/GenBank/DDBJ databases">
        <title>EvidentialGene: Evidence-directed Construction of Complete mRNA Transcriptomes without Genomes.</title>
        <authorList>
            <person name="Gilbert D.G."/>
        </authorList>
    </citation>
    <scope>NUCLEOTIDE SEQUENCE</scope>
</reference>
<dbReference type="PANTHER" id="PTHR18921:SF2">
    <property type="entry name" value="THYROID RECEPTOR-INTERACTING PROTEIN 11"/>
    <property type="match status" value="1"/>
</dbReference>
<evidence type="ECO:0000259" key="6">
    <source>
        <dbReference type="PROSITE" id="PS50913"/>
    </source>
</evidence>
<feature type="coiled-coil region" evidence="4">
    <location>
        <begin position="611"/>
        <end position="826"/>
    </location>
</feature>
<dbReference type="PANTHER" id="PTHR18921">
    <property type="entry name" value="MYOSIN HEAVY CHAIN - RELATED"/>
    <property type="match status" value="1"/>
</dbReference>
<protein>
    <submittedName>
        <fullName evidence="7">Thyroid receptor-interacting protein</fullName>
    </submittedName>
</protein>
<dbReference type="EMBL" id="GDIQ01030321">
    <property type="protein sequence ID" value="JAN64416.1"/>
    <property type="molecule type" value="Transcribed_RNA"/>
</dbReference>
<accession>A0A0P6HD95</accession>
<feature type="domain" description="GRIP" evidence="6">
    <location>
        <begin position="1026"/>
        <end position="1076"/>
    </location>
</feature>
<dbReference type="AlphaFoldDB" id="A0A0P6HD95"/>
<evidence type="ECO:0000256" key="1">
    <source>
        <dbReference type="ARBA" id="ARBA00004555"/>
    </source>
</evidence>
<organism evidence="7">
    <name type="scientific">Daphnia magna</name>
    <dbReference type="NCBI Taxonomy" id="35525"/>
    <lineage>
        <taxon>Eukaryota</taxon>
        <taxon>Metazoa</taxon>
        <taxon>Ecdysozoa</taxon>
        <taxon>Arthropoda</taxon>
        <taxon>Crustacea</taxon>
        <taxon>Branchiopoda</taxon>
        <taxon>Diplostraca</taxon>
        <taxon>Cladocera</taxon>
        <taxon>Anomopoda</taxon>
        <taxon>Daphniidae</taxon>
        <taxon>Daphnia</taxon>
    </lineage>
</organism>
<dbReference type="GO" id="GO:0031267">
    <property type="term" value="F:small GTPase binding"/>
    <property type="evidence" value="ECO:0007669"/>
    <property type="project" value="TreeGrafter"/>
</dbReference>
<feature type="region of interest" description="Disordered" evidence="5">
    <location>
        <begin position="86"/>
        <end position="106"/>
    </location>
</feature>
<dbReference type="OrthoDB" id="425925at2759"/>
<feature type="region of interest" description="Disordered" evidence="5">
    <location>
        <begin position="1115"/>
        <end position="1172"/>
    </location>
</feature>
<comment type="subcellular location">
    <subcellularLocation>
        <location evidence="1">Golgi apparatus</location>
    </subcellularLocation>
</comment>
<proteinExistence type="predicted"/>
<dbReference type="PROSITE" id="PS50913">
    <property type="entry name" value="GRIP"/>
    <property type="match status" value="1"/>
</dbReference>
<keyword evidence="7" id="KW-0675">Receptor</keyword>
<dbReference type="GO" id="GO:0005794">
    <property type="term" value="C:Golgi apparatus"/>
    <property type="evidence" value="ECO:0007669"/>
    <property type="project" value="UniProtKB-SubCell"/>
</dbReference>
<feature type="coiled-coil region" evidence="4">
    <location>
        <begin position="246"/>
        <end position="381"/>
    </location>
</feature>
<feature type="coiled-coil region" evidence="4">
    <location>
        <begin position="52"/>
        <end position="86"/>
    </location>
</feature>
<dbReference type="Pfam" id="PF10375">
    <property type="entry name" value="GRAB"/>
    <property type="match status" value="1"/>
</dbReference>
<evidence type="ECO:0000256" key="4">
    <source>
        <dbReference type="SAM" id="Coils"/>
    </source>
</evidence>
<keyword evidence="3 4" id="KW-0175">Coiled coil</keyword>
<evidence type="ECO:0000256" key="3">
    <source>
        <dbReference type="ARBA" id="ARBA00023054"/>
    </source>
</evidence>
<feature type="coiled-coil region" evidence="4">
    <location>
        <begin position="435"/>
        <end position="525"/>
    </location>
</feature>
<sequence>MSWFGGGLSNLQGKISSFTAQVLNEVAESVQENDNQITPEQTEEVVGSTSEILQLKKQNEELILINREIESQLSTLSRQYRNLLSSSKGNHETTTSASVEGQNDHQSQVVELSWQKDVQQWLKSQGLELPPALSERIIPNRLNRDGPGHDEEDEAYTFLNKKVASLEEQLVDLDQQHQAALEVAISSRDQLKEENRQLQLQLMQVLNDRQQEQQTKSGPLFPIDEESEEVDAEPTVDTKPVTEDDIKRLEDDQNTFRREIVQFQQQFQAMSDSLKGFESIQFQNNELKQEITALRETASKWESDCQAKELRLNEENTDLKAKFEALQSQNQILSSMTSVLDRVTNENRLLESNLESANETLQVKSDLIEQLKAELLSLQTNQQTEISPFVVRNDASTEPHLDWPDIQRQIDEKCQLQAELEELKAHKTSSETSRIEELSKENEILVEQMSEARKAFNSSQIQMEEAEATRLKLETDSAKNHGELMLCKSELERIQEEKRLLESNIDSLNQLLGVHQEQVDHLKIERQNFLEELERLRGFQESNKVEASTETNSDEQEILSLSNENLLLQTKIEDLCRQHEHEFSILKHSNDELSQRLAEYDEAAKKSQIHLKEVEGRRLDLEAELGQLQKELEVARKQYDELSNSSALQDEIVSRLQSDLEEYRLTLSETRDLCQKESRRNEELSQLCDVKTREAQGLLEEIEIVRTRQLVLEEEKNHNSDLEKQILALTKEIEIKSEEMNQIVEQLELTRRERDDLNSKISESNTEKEGLRETLQAFQQQREQLVQTVQQKHQEAVNYHAETLRLAKICEELQIRLNEQNELEQETVRLRSEAETFKSVVGQKQAETERLRSHLLSVEETYTQELLRSQTKEKTLRESLQSAEERATEQWRLGDQLNVWQDKYRQCVTDKDRLEKERGDLEKSLDRLQHALQQLTRERERDIVLAQKELAQKLASAESLQNEKDSEMNMLRRKLSEAQLGLEAAGRLTQQLDKTTAALAAAKHEVQTKEAELAHIRHQMEEMRSGTDSKVDRSLVKNLLMGYFSAPSAKSRVEVLRIIATVMDFSNEERRKSGVEESSSGLSGWATGLLKMTNRSRTSSGNSSTGDAEKSLSEAFISFLETESTRPTPPKLPSQKGDGSPSPAKLNNSMAEFQPGRNEPTILRDVLRDTET</sequence>
<dbReference type="InterPro" id="IPR019459">
    <property type="entry name" value="GRAB"/>
</dbReference>
<evidence type="ECO:0000256" key="5">
    <source>
        <dbReference type="SAM" id="MobiDB-lite"/>
    </source>
</evidence>
<dbReference type="EMBL" id="GDIQ01079782">
    <property type="protein sequence ID" value="JAN14955.1"/>
    <property type="molecule type" value="Transcribed_RNA"/>
</dbReference>
<dbReference type="GO" id="GO:0007030">
    <property type="term" value="P:Golgi organization"/>
    <property type="evidence" value="ECO:0007669"/>
    <property type="project" value="TreeGrafter"/>
</dbReference>
<evidence type="ECO:0000256" key="2">
    <source>
        <dbReference type="ARBA" id="ARBA00023034"/>
    </source>
</evidence>
<dbReference type="InterPro" id="IPR000237">
    <property type="entry name" value="GRIP_dom"/>
</dbReference>
<feature type="compositionally biased region" description="Acidic residues" evidence="5">
    <location>
        <begin position="223"/>
        <end position="234"/>
    </location>
</feature>
<feature type="coiled-coil region" evidence="4">
    <location>
        <begin position="897"/>
        <end position="1019"/>
    </location>
</feature>
<keyword evidence="2" id="KW-0333">Golgi apparatus</keyword>
<feature type="region of interest" description="Disordered" evidence="5">
    <location>
        <begin position="209"/>
        <end position="241"/>
    </location>
</feature>
<name>A0A0P6HD95_9CRUS</name>
<dbReference type="GO" id="GO:0006888">
    <property type="term" value="P:endoplasmic reticulum to Golgi vesicle-mediated transport"/>
    <property type="evidence" value="ECO:0007669"/>
    <property type="project" value="TreeGrafter"/>
</dbReference>
<evidence type="ECO:0000313" key="7">
    <source>
        <dbReference type="EMBL" id="JAN64416.1"/>
    </source>
</evidence>